<feature type="region of interest" description="Disordered" evidence="1">
    <location>
        <begin position="121"/>
        <end position="179"/>
    </location>
</feature>
<keyword evidence="2" id="KW-0472">Membrane</keyword>
<organism evidence="3 4">
    <name type="scientific">Frankia torreyi</name>
    <dbReference type="NCBI Taxonomy" id="1856"/>
    <lineage>
        <taxon>Bacteria</taxon>
        <taxon>Bacillati</taxon>
        <taxon>Actinomycetota</taxon>
        <taxon>Actinomycetes</taxon>
        <taxon>Frankiales</taxon>
        <taxon>Frankiaceae</taxon>
        <taxon>Frankia</taxon>
    </lineage>
</organism>
<feature type="compositionally biased region" description="Low complexity" evidence="1">
    <location>
        <begin position="134"/>
        <end position="150"/>
    </location>
</feature>
<feature type="compositionally biased region" description="Gly residues" evidence="1">
    <location>
        <begin position="170"/>
        <end position="179"/>
    </location>
</feature>
<proteinExistence type="predicted"/>
<dbReference type="PATRIC" id="fig|1502723.3.peg.6561"/>
<reference evidence="4" key="1">
    <citation type="submission" date="2015-02" db="EMBL/GenBank/DDBJ databases">
        <title>Draft Genome of Frankia sp. CpI1-S.</title>
        <authorList>
            <person name="Oshone R.T."/>
            <person name="Ngom M."/>
            <person name="Ghodhbane-Gtari F."/>
            <person name="Gtari M."/>
            <person name="Morris K."/>
            <person name="Thomas K."/>
            <person name="Sen A."/>
            <person name="Tisa L.S."/>
        </authorList>
    </citation>
    <scope>NUCLEOTIDE SEQUENCE [LARGE SCALE GENOMIC DNA]</scope>
    <source>
        <strain evidence="4">CpI1-S</strain>
    </source>
</reference>
<evidence type="ECO:0000256" key="1">
    <source>
        <dbReference type="SAM" id="MobiDB-lite"/>
    </source>
</evidence>
<dbReference type="EMBL" id="JYFN01000009">
    <property type="protein sequence ID" value="KJE23996.1"/>
    <property type="molecule type" value="Genomic_DNA"/>
</dbReference>
<evidence type="ECO:0000313" key="3">
    <source>
        <dbReference type="EMBL" id="KJE23996.1"/>
    </source>
</evidence>
<comment type="caution">
    <text evidence="3">The sequence shown here is derived from an EMBL/GenBank/DDBJ whole genome shotgun (WGS) entry which is preliminary data.</text>
</comment>
<dbReference type="AlphaFoldDB" id="A0A0D8BIM8"/>
<dbReference type="RefSeq" id="WP_044884372.1">
    <property type="nucleotide sequence ID" value="NZ_JYFN01000009.1"/>
</dbReference>
<protein>
    <submittedName>
        <fullName evidence="3">Uncharacterized protein</fullName>
    </submittedName>
</protein>
<name>A0A0D8BIM8_9ACTN</name>
<accession>A0A0D8BIM8</accession>
<evidence type="ECO:0000256" key="2">
    <source>
        <dbReference type="SAM" id="Phobius"/>
    </source>
</evidence>
<gene>
    <name evidence="3" type="ORF">FF36_01685</name>
</gene>
<keyword evidence="2" id="KW-1133">Transmembrane helix</keyword>
<dbReference type="Proteomes" id="UP000032545">
    <property type="component" value="Unassembled WGS sequence"/>
</dbReference>
<evidence type="ECO:0000313" key="4">
    <source>
        <dbReference type="Proteomes" id="UP000032545"/>
    </source>
</evidence>
<feature type="compositionally biased region" description="Gly residues" evidence="1">
    <location>
        <begin position="151"/>
        <end position="160"/>
    </location>
</feature>
<keyword evidence="2" id="KW-0812">Transmembrane</keyword>
<feature type="transmembrane region" description="Helical" evidence="2">
    <location>
        <begin position="33"/>
        <end position="53"/>
    </location>
</feature>
<reference evidence="3 4" key="2">
    <citation type="journal article" date="2016" name="Genome Announc.">
        <title>Permanent Draft Genome Sequences for Two Variants of Frankia sp. Strain CpI1, the First Frankia Strain Isolated from Root Nodules of Comptonia peregrina.</title>
        <authorList>
            <person name="Oshone R."/>
            <person name="Hurst S.G.IV."/>
            <person name="Abebe-Akele F."/>
            <person name="Simpson S."/>
            <person name="Morris K."/>
            <person name="Thomas W.K."/>
            <person name="Tisa L.S."/>
        </authorList>
    </citation>
    <scope>NUCLEOTIDE SEQUENCE [LARGE SCALE GENOMIC DNA]</scope>
    <source>
        <strain evidence="4">CpI1-S</strain>
    </source>
</reference>
<keyword evidence="4" id="KW-1185">Reference proteome</keyword>
<sequence>MARFLAAVAAGVALLVGGLVTLALVLPPAYSYLVPLVIILVVVGVNITAWLVIPQVVGSAFASASGAAEGSVPARSDSAGGSSFGFAHVGFDWPSGDLTAEPSADEWSSCWDYAGRDGADDDRWSVPGGADSVSWSRSGGADGGSSWSEGSAGGSSGSSGSGSMSSGSSDGPGGTATAC</sequence>